<dbReference type="AlphaFoldDB" id="A0A915EMR2"/>
<evidence type="ECO:0000256" key="1">
    <source>
        <dbReference type="SAM" id="MobiDB-lite"/>
    </source>
</evidence>
<protein>
    <submittedName>
        <fullName evidence="3">Uncharacterized protein</fullName>
    </submittedName>
</protein>
<dbReference type="WBParaSite" id="jg7571">
    <property type="protein sequence ID" value="jg7571"/>
    <property type="gene ID" value="jg7571"/>
</dbReference>
<sequence length="84" mass="9918">MNGMWEANHDSENPAPSHSPSTEFRRRRRSGPLNQLAQRVLHRRRRLPVCVHLFQWLPRYNWRECFFSDLSAGLTMAVFSVPLV</sequence>
<dbReference type="Proteomes" id="UP000887574">
    <property type="component" value="Unplaced"/>
</dbReference>
<organism evidence="2 3">
    <name type="scientific">Ditylenchus dipsaci</name>
    <dbReference type="NCBI Taxonomy" id="166011"/>
    <lineage>
        <taxon>Eukaryota</taxon>
        <taxon>Metazoa</taxon>
        <taxon>Ecdysozoa</taxon>
        <taxon>Nematoda</taxon>
        <taxon>Chromadorea</taxon>
        <taxon>Rhabditida</taxon>
        <taxon>Tylenchina</taxon>
        <taxon>Tylenchomorpha</taxon>
        <taxon>Sphaerularioidea</taxon>
        <taxon>Anguinidae</taxon>
        <taxon>Anguininae</taxon>
        <taxon>Ditylenchus</taxon>
    </lineage>
</organism>
<evidence type="ECO:0000313" key="2">
    <source>
        <dbReference type="Proteomes" id="UP000887574"/>
    </source>
</evidence>
<reference evidence="3" key="1">
    <citation type="submission" date="2022-11" db="UniProtKB">
        <authorList>
            <consortium name="WormBaseParasite"/>
        </authorList>
    </citation>
    <scope>IDENTIFICATION</scope>
</reference>
<proteinExistence type="predicted"/>
<feature type="region of interest" description="Disordered" evidence="1">
    <location>
        <begin position="1"/>
        <end position="31"/>
    </location>
</feature>
<evidence type="ECO:0000313" key="3">
    <source>
        <dbReference type="WBParaSite" id="jg7571"/>
    </source>
</evidence>
<accession>A0A915EMR2</accession>
<name>A0A915EMR2_9BILA</name>
<keyword evidence="2" id="KW-1185">Reference proteome</keyword>